<keyword evidence="7" id="KW-0288">FMN</keyword>
<evidence type="ECO:0000313" key="15">
    <source>
        <dbReference type="EMBL" id="CAK5276341.1"/>
    </source>
</evidence>
<gene>
    <name evidence="15" type="ORF">MYCIT1_LOCUS24505</name>
</gene>
<dbReference type="SUPFAM" id="SSF63380">
    <property type="entry name" value="Riboflavin synthase domain-like"/>
    <property type="match status" value="1"/>
</dbReference>
<evidence type="ECO:0000259" key="14">
    <source>
        <dbReference type="PROSITE" id="PS51384"/>
    </source>
</evidence>
<evidence type="ECO:0000313" key="16">
    <source>
        <dbReference type="Proteomes" id="UP001295794"/>
    </source>
</evidence>
<evidence type="ECO:0000256" key="9">
    <source>
        <dbReference type="ARBA" id="ARBA00022857"/>
    </source>
</evidence>
<dbReference type="Gene3D" id="2.40.30.10">
    <property type="entry name" value="Translation factors"/>
    <property type="match status" value="1"/>
</dbReference>
<protein>
    <recommendedName>
        <fullName evidence="4">assimilatory sulfite reductase (NADPH)</fullName>
        <ecNumber evidence="4">1.8.1.2</ecNumber>
    </recommendedName>
</protein>
<dbReference type="PANTHER" id="PTHR19384:SF109">
    <property type="entry name" value="SULFITE REDUCTASE [NADPH] FLAVOPROTEIN COMPONENT"/>
    <property type="match status" value="1"/>
</dbReference>
<dbReference type="GO" id="GO:0005829">
    <property type="term" value="C:cytosol"/>
    <property type="evidence" value="ECO:0007669"/>
    <property type="project" value="TreeGrafter"/>
</dbReference>
<dbReference type="EC" id="1.8.1.2" evidence="4"/>
<keyword evidence="10" id="KW-0249">Electron transport</keyword>
<dbReference type="AlphaFoldDB" id="A0AAD2K3Y7"/>
<comment type="cofactor">
    <cofactor evidence="2">
        <name>FAD</name>
        <dbReference type="ChEBI" id="CHEBI:57692"/>
    </cofactor>
</comment>
<evidence type="ECO:0000256" key="11">
    <source>
        <dbReference type="ARBA" id="ARBA00023002"/>
    </source>
</evidence>
<dbReference type="Gene3D" id="1.20.990.10">
    <property type="entry name" value="NADPH-cytochrome p450 Reductase, Chain A, domain 3"/>
    <property type="match status" value="1"/>
</dbReference>
<evidence type="ECO:0000256" key="4">
    <source>
        <dbReference type="ARBA" id="ARBA00012604"/>
    </source>
</evidence>
<evidence type="ECO:0000256" key="7">
    <source>
        <dbReference type="ARBA" id="ARBA00022643"/>
    </source>
</evidence>
<sequence>MLDPGLLAFCSIVVTQIARLADQSEDNDIFRNALELHQPTVYRYALELSSVLRSVLRRQKSKAQLLDVNAQAWSALFEVGLQVESGGSSSTLKEIEINTIAVQTEAGDVLAPVTDSFEQNPVLRPELPERTFLVTYTVNRRVKAKDYDRNVFHLGFDTSGTRLKYVIGEALGVHGWNDESKVLDFCALYGVNPRRLVTIPVLGREDEMHTRTVFQALQQQIDLFGRPSKSFFTDLAAYATNYVDQHALLFTGAPEGAATFKELSETDTVTFADVLGMYPSARTGIQRLCELVRDIKPWHYSIASAQSVVGDRVDLLVVTLEWANPSGSPRYGQRTRYLARHKLGQKVTVSIKLSVMKVRPLIMAGLDTGAAPFRAFLQHRAMLQKQGEAVGPVYYYFGSRYQSQEYLYSKEIEVFVLDNVITHAGLAFSRDGLKKVCIQHKMLEDSKALADVMLDQQGMSYLCRPMWPVPDVYEALVDALVTYKGKTAEAAGE</sequence>
<evidence type="ECO:0000256" key="12">
    <source>
        <dbReference type="ARBA" id="ARBA00052219"/>
    </source>
</evidence>
<organism evidence="15 16">
    <name type="scientific">Mycena citricolor</name>
    <dbReference type="NCBI Taxonomy" id="2018698"/>
    <lineage>
        <taxon>Eukaryota</taxon>
        <taxon>Fungi</taxon>
        <taxon>Dikarya</taxon>
        <taxon>Basidiomycota</taxon>
        <taxon>Agaricomycotina</taxon>
        <taxon>Agaricomycetes</taxon>
        <taxon>Agaricomycetidae</taxon>
        <taxon>Agaricales</taxon>
        <taxon>Marasmiineae</taxon>
        <taxon>Mycenaceae</taxon>
        <taxon>Mycena</taxon>
    </lineage>
</organism>
<comment type="cofactor">
    <cofactor evidence="1">
        <name>FMN</name>
        <dbReference type="ChEBI" id="CHEBI:58210"/>
    </cofactor>
</comment>
<dbReference type="InterPro" id="IPR039261">
    <property type="entry name" value="FNR_nucleotide-bd"/>
</dbReference>
<dbReference type="SUPFAM" id="SSF52343">
    <property type="entry name" value="Ferredoxin reductase-like, C-terminal NADP-linked domain"/>
    <property type="match status" value="1"/>
</dbReference>
<keyword evidence="11" id="KW-0560">Oxidoreductase</keyword>
<dbReference type="GO" id="GO:0050660">
    <property type="term" value="F:flavin adenine dinucleotide binding"/>
    <property type="evidence" value="ECO:0007669"/>
    <property type="project" value="TreeGrafter"/>
</dbReference>
<dbReference type="InterPro" id="IPR017927">
    <property type="entry name" value="FAD-bd_FR_type"/>
</dbReference>
<evidence type="ECO:0000256" key="2">
    <source>
        <dbReference type="ARBA" id="ARBA00001974"/>
    </source>
</evidence>
<keyword evidence="8" id="KW-0274">FAD</keyword>
<comment type="catalytic activity">
    <reaction evidence="12">
        <text>hydrogen sulfide + 3 NADP(+) + 3 H2O = sulfite + 3 NADPH + 4 H(+)</text>
        <dbReference type="Rhea" id="RHEA:13801"/>
        <dbReference type="ChEBI" id="CHEBI:15377"/>
        <dbReference type="ChEBI" id="CHEBI:15378"/>
        <dbReference type="ChEBI" id="CHEBI:17359"/>
        <dbReference type="ChEBI" id="CHEBI:29919"/>
        <dbReference type="ChEBI" id="CHEBI:57783"/>
        <dbReference type="ChEBI" id="CHEBI:58349"/>
        <dbReference type="EC" id="1.8.1.2"/>
    </reaction>
</comment>
<comment type="pathway">
    <text evidence="3">Sulfur metabolism; hydrogen sulfide biosynthesis; hydrogen sulfide from sulfite (NADPH route): step 1/1.</text>
</comment>
<evidence type="ECO:0000256" key="8">
    <source>
        <dbReference type="ARBA" id="ARBA00022827"/>
    </source>
</evidence>
<dbReference type="GO" id="GO:0010181">
    <property type="term" value="F:FMN binding"/>
    <property type="evidence" value="ECO:0007669"/>
    <property type="project" value="TreeGrafter"/>
</dbReference>
<dbReference type="Proteomes" id="UP001295794">
    <property type="component" value="Unassembled WGS sequence"/>
</dbReference>
<keyword evidence="9" id="KW-0521">NADP</keyword>
<evidence type="ECO:0000256" key="3">
    <source>
        <dbReference type="ARBA" id="ARBA00004774"/>
    </source>
</evidence>
<evidence type="ECO:0000256" key="6">
    <source>
        <dbReference type="ARBA" id="ARBA00022630"/>
    </source>
</evidence>
<reference evidence="15" key="1">
    <citation type="submission" date="2023-11" db="EMBL/GenBank/DDBJ databases">
        <authorList>
            <person name="De Vega J J."/>
            <person name="De Vega J J."/>
        </authorList>
    </citation>
    <scope>NUCLEOTIDE SEQUENCE</scope>
</reference>
<dbReference type="PROSITE" id="PS51384">
    <property type="entry name" value="FAD_FR"/>
    <property type="match status" value="1"/>
</dbReference>
<evidence type="ECO:0000256" key="13">
    <source>
        <dbReference type="ARBA" id="ARBA00059320"/>
    </source>
</evidence>
<dbReference type="Pfam" id="PF00667">
    <property type="entry name" value="FAD_binding_1"/>
    <property type="match status" value="1"/>
</dbReference>
<comment type="caution">
    <text evidence="15">The sequence shown here is derived from an EMBL/GenBank/DDBJ whole genome shotgun (WGS) entry which is preliminary data.</text>
</comment>
<dbReference type="PANTHER" id="PTHR19384">
    <property type="entry name" value="NITRIC OXIDE SYNTHASE-RELATED"/>
    <property type="match status" value="1"/>
</dbReference>
<comment type="function">
    <text evidence="13">This enzyme catalyzes the 6-electron reduction of sulfite to sulfide. This is one of several activities required for the biosynthesis of L-cysteine from sulfate.</text>
</comment>
<evidence type="ECO:0000256" key="5">
    <source>
        <dbReference type="ARBA" id="ARBA00022448"/>
    </source>
</evidence>
<proteinExistence type="predicted"/>
<dbReference type="InterPro" id="IPR017938">
    <property type="entry name" value="Riboflavin_synthase-like_b-brl"/>
</dbReference>
<dbReference type="InterPro" id="IPR023173">
    <property type="entry name" value="NADPH_Cyt_P450_Rdtase_alpha"/>
</dbReference>
<accession>A0AAD2K3Y7</accession>
<keyword evidence="6" id="KW-0285">Flavoprotein</keyword>
<dbReference type="InterPro" id="IPR003097">
    <property type="entry name" value="CysJ-like_FAD-binding"/>
</dbReference>
<name>A0AAD2K3Y7_9AGAR</name>
<dbReference type="PRINTS" id="PR00371">
    <property type="entry name" value="FPNCR"/>
</dbReference>
<dbReference type="GO" id="GO:0004783">
    <property type="term" value="F:sulfite reductase (NADPH) activity"/>
    <property type="evidence" value="ECO:0007669"/>
    <property type="project" value="UniProtKB-EC"/>
</dbReference>
<evidence type="ECO:0000256" key="1">
    <source>
        <dbReference type="ARBA" id="ARBA00001917"/>
    </source>
</evidence>
<evidence type="ECO:0000256" key="10">
    <source>
        <dbReference type="ARBA" id="ARBA00022982"/>
    </source>
</evidence>
<feature type="domain" description="FAD-binding FR-type" evidence="14">
    <location>
        <begin position="129"/>
        <end position="367"/>
    </location>
</feature>
<dbReference type="FunFam" id="1.20.990.10:FF:000010">
    <property type="entry name" value="Sulfite reductase [NADPH] flavoprotein component"/>
    <property type="match status" value="1"/>
</dbReference>
<keyword evidence="5" id="KW-0813">Transport</keyword>
<keyword evidence="16" id="KW-1185">Reference proteome</keyword>
<dbReference type="EMBL" id="CAVNYO010000406">
    <property type="protein sequence ID" value="CAK5276341.1"/>
    <property type="molecule type" value="Genomic_DNA"/>
</dbReference>
<dbReference type="InterPro" id="IPR001709">
    <property type="entry name" value="Flavoprot_Pyr_Nucl_cyt_Rdtase"/>
</dbReference>
<dbReference type="Gene3D" id="3.40.50.80">
    <property type="entry name" value="Nucleotide-binding domain of ferredoxin-NADP reductase (FNR) module"/>
    <property type="match status" value="1"/>
</dbReference>